<dbReference type="KEGG" id="edi:EDI_081320"/>
<protein>
    <recommendedName>
        <fullName evidence="3">Sin1 middle CRIM domain-containing protein</fullName>
    </recommendedName>
</protein>
<dbReference type="GO" id="GO:0005546">
    <property type="term" value="F:phosphatidylinositol-4,5-bisphosphate binding"/>
    <property type="evidence" value="ECO:0007669"/>
    <property type="project" value="TreeGrafter"/>
</dbReference>
<accession>B0EER7</accession>
<dbReference type="AlphaFoldDB" id="B0EER7"/>
<dbReference type="InterPro" id="IPR008828">
    <property type="entry name" value="Sin1/Avo1"/>
</dbReference>
<dbReference type="eggNOG" id="ENOG502RFI8">
    <property type="taxonomic scope" value="Eukaryota"/>
</dbReference>
<evidence type="ECO:0000313" key="2">
    <source>
        <dbReference type="Proteomes" id="UP000008076"/>
    </source>
</evidence>
<keyword evidence="2" id="KW-1185">Reference proteome</keyword>
<dbReference type="PANTHER" id="PTHR13335">
    <property type="entry name" value="TARGET OF RAPAMYCIN COMPLEX 2 SUBUNIT MAPKAP1"/>
    <property type="match status" value="1"/>
</dbReference>
<dbReference type="GeneID" id="5881774"/>
<reference evidence="2" key="1">
    <citation type="submission" date="2007-12" db="EMBL/GenBank/DDBJ databases">
        <title>Annotation of Entamoeba dispar SAW760.</title>
        <authorList>
            <person name="Lorenzi H."/>
            <person name="Inman J."/>
            <person name="Schobel S."/>
            <person name="Amedeo P."/>
            <person name="Caler E."/>
        </authorList>
    </citation>
    <scope>NUCLEOTIDE SEQUENCE [LARGE SCALE GENOMIC DNA]</scope>
    <source>
        <strain evidence="2">ATCC PRA-260 / SAW760</strain>
    </source>
</reference>
<dbReference type="OMA" id="VYFLRIC"/>
<dbReference type="GO" id="GO:0005886">
    <property type="term" value="C:plasma membrane"/>
    <property type="evidence" value="ECO:0007669"/>
    <property type="project" value="TreeGrafter"/>
</dbReference>
<dbReference type="GO" id="GO:0038203">
    <property type="term" value="P:TORC2 signaling"/>
    <property type="evidence" value="ECO:0007669"/>
    <property type="project" value="TreeGrafter"/>
</dbReference>
<dbReference type="GO" id="GO:0005737">
    <property type="term" value="C:cytoplasm"/>
    <property type="evidence" value="ECO:0007669"/>
    <property type="project" value="TreeGrafter"/>
</dbReference>
<name>B0EER7_ENTDS</name>
<proteinExistence type="predicted"/>
<dbReference type="RefSeq" id="XP_001736766.1">
    <property type="nucleotide sequence ID" value="XM_001736714.1"/>
</dbReference>
<gene>
    <name evidence="1" type="ORF">EDI_081320</name>
</gene>
<dbReference type="EMBL" id="DS548962">
    <property type="protein sequence ID" value="EDR26977.1"/>
    <property type="molecule type" value="Genomic_DNA"/>
</dbReference>
<dbReference type="PANTHER" id="PTHR13335:SF1">
    <property type="entry name" value="TARGET OF RAPAMYCIN COMPLEX 2 SUBUNIT MAPKAP1"/>
    <property type="match status" value="1"/>
</dbReference>
<dbReference type="VEuPathDB" id="AmoebaDB:EDI_081320"/>
<sequence length="493" mass="56767">MKEEKLKNGNMNNLVNYISEDQLVKEIGLDECMNRLNLKNNILMTKTECLVSLNDFENILENVLEKEKKSIVLNDKKVEGVEQKKQTEKEIDLLFRVQPIPRLPNPRRVKTGIQFKTYFIHFTGDFVIPKYSFSSSPNTSIEQFIKLTISKVNKQLEEENPNNLFLRETFESYLLRISDENGIADDDLPPLEYSSKIGEMGSSHFVLVDNPDYFDKVKKHRRVLNNSNNGMSAFLNTKNAKVFFKIKKMEGSTARYGYKDNTTVEEFLNSVIDERNKKYNLSGTEFELSKDLNNYEFKMADENGVPDDDFGVILNSNISTYGDSFVLIGKGRYQSSSDSSTKQTITVVPHTKDISKEREIKKEQRTSINNKSSLFKRKKDDEIITKPQLSPRQNKGKTIIASPRKKLGKIYTVFYQTIQLKIEYDETGTVGGFIDEVLIYAFRNGIKLNGKNANDFSIYIAEPNGECDRDFEINKESQIKDMCSLFFGLYPKQ</sequence>
<dbReference type="Proteomes" id="UP000008076">
    <property type="component" value="Unassembled WGS sequence"/>
</dbReference>
<evidence type="ECO:0000313" key="1">
    <source>
        <dbReference type="EMBL" id="EDR26977.1"/>
    </source>
</evidence>
<evidence type="ECO:0008006" key="3">
    <source>
        <dbReference type="Google" id="ProtNLM"/>
    </source>
</evidence>
<organism evidence="2">
    <name type="scientific">Entamoeba dispar (strain ATCC PRA-260 / SAW760)</name>
    <dbReference type="NCBI Taxonomy" id="370354"/>
    <lineage>
        <taxon>Eukaryota</taxon>
        <taxon>Amoebozoa</taxon>
        <taxon>Evosea</taxon>
        <taxon>Archamoebae</taxon>
        <taxon>Mastigamoebida</taxon>
        <taxon>Entamoebidae</taxon>
        <taxon>Entamoeba</taxon>
    </lineage>
</organism>
<dbReference type="OrthoDB" id="241990at2759"/>
<dbReference type="GO" id="GO:0031932">
    <property type="term" value="C:TORC2 complex"/>
    <property type="evidence" value="ECO:0007669"/>
    <property type="project" value="InterPro"/>
</dbReference>